<dbReference type="AlphaFoldDB" id="T1GZH1"/>
<evidence type="ECO:0000313" key="2">
    <source>
        <dbReference type="EnsemblMetazoa" id="MESCA009272-PA"/>
    </source>
</evidence>
<feature type="signal peptide" evidence="1">
    <location>
        <begin position="1"/>
        <end position="16"/>
    </location>
</feature>
<name>T1GZH1_MEGSC</name>
<sequence length="56" mass="5756">MFKLFVLSCLIAIAAAAPAPGVVVAAPIVHHAPILHPAPILHHAPIIHHAPVAVSH</sequence>
<evidence type="ECO:0000256" key="1">
    <source>
        <dbReference type="SAM" id="SignalP"/>
    </source>
</evidence>
<keyword evidence="1" id="KW-0732">Signal</keyword>
<dbReference type="EnsemblMetazoa" id="MESCA009272-RA">
    <property type="protein sequence ID" value="MESCA009272-PA"/>
    <property type="gene ID" value="MESCA009272"/>
</dbReference>
<organism evidence="2 3">
    <name type="scientific">Megaselia scalaris</name>
    <name type="common">Humpbacked fly</name>
    <name type="synonym">Phora scalaris</name>
    <dbReference type="NCBI Taxonomy" id="36166"/>
    <lineage>
        <taxon>Eukaryota</taxon>
        <taxon>Metazoa</taxon>
        <taxon>Ecdysozoa</taxon>
        <taxon>Arthropoda</taxon>
        <taxon>Hexapoda</taxon>
        <taxon>Insecta</taxon>
        <taxon>Pterygota</taxon>
        <taxon>Neoptera</taxon>
        <taxon>Endopterygota</taxon>
        <taxon>Diptera</taxon>
        <taxon>Brachycera</taxon>
        <taxon>Muscomorpha</taxon>
        <taxon>Platypezoidea</taxon>
        <taxon>Phoridae</taxon>
        <taxon>Megaseliini</taxon>
        <taxon>Megaselia</taxon>
    </lineage>
</organism>
<dbReference type="Proteomes" id="UP000015102">
    <property type="component" value="Unassembled WGS sequence"/>
</dbReference>
<proteinExistence type="predicted"/>
<dbReference type="HOGENOM" id="CLU_3020306_0_0_1"/>
<evidence type="ECO:0000313" key="3">
    <source>
        <dbReference type="Proteomes" id="UP000015102"/>
    </source>
</evidence>
<reference evidence="3" key="1">
    <citation type="submission" date="2013-02" db="EMBL/GenBank/DDBJ databases">
        <authorList>
            <person name="Hughes D."/>
        </authorList>
    </citation>
    <scope>NUCLEOTIDE SEQUENCE</scope>
    <source>
        <strain>Durham</strain>
        <strain evidence="3">NC isolate 2 -- Noor lab</strain>
    </source>
</reference>
<dbReference type="EMBL" id="CAQQ02174299">
    <property type="status" value="NOT_ANNOTATED_CDS"/>
    <property type="molecule type" value="Genomic_DNA"/>
</dbReference>
<protein>
    <submittedName>
        <fullName evidence="2">Uncharacterized protein</fullName>
    </submittedName>
</protein>
<feature type="chain" id="PRO_5004577766" evidence="1">
    <location>
        <begin position="17"/>
        <end position="56"/>
    </location>
</feature>
<keyword evidence="3" id="KW-1185">Reference proteome</keyword>
<accession>T1GZH1</accession>
<reference evidence="2" key="2">
    <citation type="submission" date="2015-06" db="UniProtKB">
        <authorList>
            <consortium name="EnsemblMetazoa"/>
        </authorList>
    </citation>
    <scope>IDENTIFICATION</scope>
</reference>